<dbReference type="OrthoDB" id="9153272at2"/>
<keyword evidence="3" id="KW-1185">Reference proteome</keyword>
<comment type="caution">
    <text evidence="2">The sequence shown here is derived from an EMBL/GenBank/DDBJ whole genome shotgun (WGS) entry which is preliminary data.</text>
</comment>
<dbReference type="InterPro" id="IPR041519">
    <property type="entry name" value="HEPN_RiboL-PSP"/>
</dbReference>
<evidence type="ECO:0000313" key="3">
    <source>
        <dbReference type="Proteomes" id="UP000321532"/>
    </source>
</evidence>
<dbReference type="AlphaFoldDB" id="A0A512AWJ0"/>
<accession>A0A512AWJ0</accession>
<gene>
    <name evidence="2" type="ORF">AAE02nite_17380</name>
</gene>
<reference evidence="2 3" key="1">
    <citation type="submission" date="2019-07" db="EMBL/GenBank/DDBJ databases">
        <title>Whole genome shotgun sequence of Adhaeribacter aerolatus NBRC 106133.</title>
        <authorList>
            <person name="Hosoyama A."/>
            <person name="Uohara A."/>
            <person name="Ohji S."/>
            <person name="Ichikawa N."/>
        </authorList>
    </citation>
    <scope>NUCLEOTIDE SEQUENCE [LARGE SCALE GENOMIC DNA]</scope>
    <source>
        <strain evidence="2 3">NBRC 106133</strain>
    </source>
</reference>
<evidence type="ECO:0000313" key="2">
    <source>
        <dbReference type="EMBL" id="GEO04074.1"/>
    </source>
</evidence>
<dbReference type="RefSeq" id="WP_146897243.1">
    <property type="nucleotide sequence ID" value="NZ_BJYS01000010.1"/>
</dbReference>
<organism evidence="2 3">
    <name type="scientific">Adhaeribacter aerolatus</name>
    <dbReference type="NCBI Taxonomy" id="670289"/>
    <lineage>
        <taxon>Bacteria</taxon>
        <taxon>Pseudomonadati</taxon>
        <taxon>Bacteroidota</taxon>
        <taxon>Cytophagia</taxon>
        <taxon>Cytophagales</taxon>
        <taxon>Hymenobacteraceae</taxon>
        <taxon>Adhaeribacter</taxon>
    </lineage>
</organism>
<protein>
    <recommendedName>
        <fullName evidence="1">RiboL-PSP-HEPN domain-containing protein</fullName>
    </recommendedName>
</protein>
<proteinExistence type="predicted"/>
<dbReference type="Proteomes" id="UP000321532">
    <property type="component" value="Unassembled WGS sequence"/>
</dbReference>
<dbReference type="EMBL" id="BJYS01000010">
    <property type="protein sequence ID" value="GEO04074.1"/>
    <property type="molecule type" value="Genomic_DNA"/>
</dbReference>
<feature type="domain" description="RiboL-PSP-HEPN" evidence="1">
    <location>
        <begin position="12"/>
        <end position="208"/>
    </location>
</feature>
<evidence type="ECO:0000259" key="1">
    <source>
        <dbReference type="Pfam" id="PF18735"/>
    </source>
</evidence>
<dbReference type="Pfam" id="PF18735">
    <property type="entry name" value="HEPN_RiboL-PSP"/>
    <property type="match status" value="1"/>
</dbReference>
<sequence length="218" mass="24931">MFSIIKSNSASRITEIREYIEFIDPLIPKPPVTTPRFLNSAKGLVFVQLYGVIEYTVLTTISKTINLINSAAVTLNDVKPIILSLALNSELEAIYGAPKKKWDKRHELFKIFEINPFVEISEDILPTDGKNIHYPQLESIWKIFCLTDPIFHDVTFRGRLQDIVSNRVNIAHGNQAASEVGSRVTTNDLSIRLDDVSKFCSYFITVFEEYIEKEKFKK</sequence>
<name>A0A512AWJ0_9BACT</name>